<evidence type="ECO:0000313" key="6">
    <source>
        <dbReference type="EMBL" id="GHO97257.1"/>
    </source>
</evidence>
<dbReference type="PROSITE" id="PS00715">
    <property type="entry name" value="SIGMA70_1"/>
    <property type="match status" value="1"/>
</dbReference>
<dbReference type="InterPro" id="IPR007624">
    <property type="entry name" value="RNA_pol_sigma70_r3"/>
</dbReference>
<dbReference type="EMBL" id="BNJK01000001">
    <property type="protein sequence ID" value="GHO97257.1"/>
    <property type="molecule type" value="Genomic_DNA"/>
</dbReference>
<dbReference type="InterPro" id="IPR036388">
    <property type="entry name" value="WH-like_DNA-bd_sf"/>
</dbReference>
<dbReference type="Pfam" id="PF04545">
    <property type="entry name" value="Sigma70_r4"/>
    <property type="match status" value="1"/>
</dbReference>
<feature type="domain" description="RNA polymerase sigma-70" evidence="5">
    <location>
        <begin position="69"/>
        <end position="82"/>
    </location>
</feature>
<keyword evidence="3" id="KW-0238">DNA-binding</keyword>
<reference evidence="6" key="1">
    <citation type="submission" date="2020-10" db="EMBL/GenBank/DDBJ databases">
        <title>Taxonomic study of unclassified bacteria belonging to the class Ktedonobacteria.</title>
        <authorList>
            <person name="Yabe S."/>
            <person name="Wang C.M."/>
            <person name="Zheng Y."/>
            <person name="Sakai Y."/>
            <person name="Cavaletti L."/>
            <person name="Monciardini P."/>
            <person name="Donadio S."/>
        </authorList>
    </citation>
    <scope>NUCLEOTIDE SEQUENCE</scope>
    <source>
        <strain evidence="6">ID150040</strain>
    </source>
</reference>
<comment type="caution">
    <text evidence="6">The sequence shown here is derived from an EMBL/GenBank/DDBJ whole genome shotgun (WGS) entry which is preliminary data.</text>
</comment>
<proteinExistence type="predicted"/>
<keyword evidence="4" id="KW-0804">Transcription</keyword>
<name>A0A8J3IUZ5_9CHLR</name>
<dbReference type="AlphaFoldDB" id="A0A8J3IUZ5"/>
<keyword evidence="1" id="KW-0805">Transcription regulation</keyword>
<keyword evidence="2" id="KW-0731">Sigma factor</keyword>
<dbReference type="GO" id="GO:0003677">
    <property type="term" value="F:DNA binding"/>
    <property type="evidence" value="ECO:0007669"/>
    <property type="project" value="UniProtKB-KW"/>
</dbReference>
<dbReference type="InterPro" id="IPR014284">
    <property type="entry name" value="RNA_pol_sigma-70_dom"/>
</dbReference>
<gene>
    <name evidence="6" type="ORF">KSF_073050</name>
</gene>
<protein>
    <recommendedName>
        <fullName evidence="5">RNA polymerase sigma-70 domain-containing protein</fullName>
    </recommendedName>
</protein>
<dbReference type="InterPro" id="IPR009042">
    <property type="entry name" value="RNA_pol_sigma70_r1_2"/>
</dbReference>
<dbReference type="GO" id="GO:0016987">
    <property type="term" value="F:sigma factor activity"/>
    <property type="evidence" value="ECO:0007669"/>
    <property type="project" value="UniProtKB-KW"/>
</dbReference>
<evidence type="ECO:0000256" key="3">
    <source>
        <dbReference type="ARBA" id="ARBA00023125"/>
    </source>
</evidence>
<dbReference type="InterPro" id="IPR050239">
    <property type="entry name" value="Sigma-70_RNA_pol_init_factors"/>
</dbReference>
<organism evidence="6 7">
    <name type="scientific">Reticulibacter mediterranei</name>
    <dbReference type="NCBI Taxonomy" id="2778369"/>
    <lineage>
        <taxon>Bacteria</taxon>
        <taxon>Bacillati</taxon>
        <taxon>Chloroflexota</taxon>
        <taxon>Ktedonobacteria</taxon>
        <taxon>Ktedonobacterales</taxon>
        <taxon>Reticulibacteraceae</taxon>
        <taxon>Reticulibacter</taxon>
    </lineage>
</organism>
<dbReference type="GO" id="GO:0006352">
    <property type="term" value="P:DNA-templated transcription initiation"/>
    <property type="evidence" value="ECO:0007669"/>
    <property type="project" value="InterPro"/>
</dbReference>
<evidence type="ECO:0000256" key="4">
    <source>
        <dbReference type="ARBA" id="ARBA00023163"/>
    </source>
</evidence>
<dbReference type="NCBIfam" id="TIGR02937">
    <property type="entry name" value="sigma70-ECF"/>
    <property type="match status" value="1"/>
</dbReference>
<keyword evidence="7" id="KW-1185">Reference proteome</keyword>
<dbReference type="InterPro" id="IPR013324">
    <property type="entry name" value="RNA_pol_sigma_r3/r4-like"/>
</dbReference>
<dbReference type="Pfam" id="PF00140">
    <property type="entry name" value="Sigma70_r1_2"/>
    <property type="match status" value="1"/>
</dbReference>
<dbReference type="SUPFAM" id="SSF88946">
    <property type="entry name" value="Sigma2 domain of RNA polymerase sigma factors"/>
    <property type="match status" value="1"/>
</dbReference>
<sequence>MTIDLLGCYLREIDRYPLLSAQQERHLFACLAQGDGAARTHLIEANLRLVASIAKHYQGPDGFGTPLLDLIQYGNIGLVRAVDKYNPTFGVRFGTYATYYIKAAIWRALDEHGRLIRRSSYQIEQYRHLHALTDDLTHKLGRMPTISDLALHTGQSERFLLQAQTVDQLPLSLDAPLSPVSDEATLHETLASQQSPDPAEVLGEQERVQDMREAVTMLLSALTQREREVITCLFGLDGNGEREALAAGSELGMCRSRVYQLFHSAMRKLRRAAATHGFTSQLFESRAPSAHRKEMPL</sequence>
<dbReference type="Pfam" id="PF04539">
    <property type="entry name" value="Sigma70_r3"/>
    <property type="match status" value="1"/>
</dbReference>
<dbReference type="Gene3D" id="1.10.10.10">
    <property type="entry name" value="Winged helix-like DNA-binding domain superfamily/Winged helix DNA-binding domain"/>
    <property type="match status" value="2"/>
</dbReference>
<dbReference type="Pfam" id="PF04542">
    <property type="entry name" value="Sigma70_r2"/>
    <property type="match status" value="1"/>
</dbReference>
<dbReference type="PRINTS" id="PR00046">
    <property type="entry name" value="SIGMA70FCT"/>
</dbReference>
<dbReference type="Proteomes" id="UP000597444">
    <property type="component" value="Unassembled WGS sequence"/>
</dbReference>
<dbReference type="Gene3D" id="1.10.601.10">
    <property type="entry name" value="RNA Polymerase Primary Sigma Factor"/>
    <property type="match status" value="1"/>
</dbReference>
<dbReference type="InterPro" id="IPR007627">
    <property type="entry name" value="RNA_pol_sigma70_r2"/>
</dbReference>
<evidence type="ECO:0000256" key="2">
    <source>
        <dbReference type="ARBA" id="ARBA00023082"/>
    </source>
</evidence>
<evidence type="ECO:0000256" key="1">
    <source>
        <dbReference type="ARBA" id="ARBA00023015"/>
    </source>
</evidence>
<dbReference type="InterPro" id="IPR007630">
    <property type="entry name" value="RNA_pol_sigma70_r4"/>
</dbReference>
<dbReference type="InterPro" id="IPR000943">
    <property type="entry name" value="RNA_pol_sigma70"/>
</dbReference>
<dbReference type="PANTHER" id="PTHR30603">
    <property type="entry name" value="RNA POLYMERASE SIGMA FACTOR RPO"/>
    <property type="match status" value="1"/>
</dbReference>
<accession>A0A8J3IUZ5</accession>
<evidence type="ECO:0000259" key="5">
    <source>
        <dbReference type="PROSITE" id="PS00715"/>
    </source>
</evidence>
<dbReference type="InterPro" id="IPR013325">
    <property type="entry name" value="RNA_pol_sigma_r2"/>
</dbReference>
<dbReference type="PANTHER" id="PTHR30603:SF47">
    <property type="entry name" value="RNA POLYMERASE SIGMA FACTOR SIGD, CHLOROPLASTIC"/>
    <property type="match status" value="1"/>
</dbReference>
<evidence type="ECO:0000313" key="7">
    <source>
        <dbReference type="Proteomes" id="UP000597444"/>
    </source>
</evidence>
<dbReference type="SUPFAM" id="SSF88659">
    <property type="entry name" value="Sigma3 and sigma4 domains of RNA polymerase sigma factors"/>
    <property type="match status" value="2"/>
</dbReference>